<keyword evidence="1" id="KW-0442">Lipid degradation</keyword>
<evidence type="ECO:0000313" key="4">
    <source>
        <dbReference type="Proteomes" id="UP001142489"/>
    </source>
</evidence>
<sequence>MEAVEFPKPVEYDREMQAVLLESIPASLDLRTQNPTIYRAWMDLLAEANSSIEIAAFYFTLRDSDLNVQDPSSQQGKAVFEALRALPARGVKLSIAVNSPPLSVNDTDELALHGADVRYVDMTRLTGGVVHTKLWVVDGKHIYLGSANMDWRSLTQVKELAAVIYNCSCLARDLHRIFAMYRLLGEDGASLPASWPGDLAAESSLGRPLKLQLNGTNAELYISSSPQPCAPRDALRTSPPS</sequence>
<name>A0A9Q0XAN7_9SAUR</name>
<organism evidence="3 4">
    <name type="scientific">Phrynocephalus forsythii</name>
    <dbReference type="NCBI Taxonomy" id="171643"/>
    <lineage>
        <taxon>Eukaryota</taxon>
        <taxon>Metazoa</taxon>
        <taxon>Chordata</taxon>
        <taxon>Craniata</taxon>
        <taxon>Vertebrata</taxon>
        <taxon>Euteleostomi</taxon>
        <taxon>Lepidosauria</taxon>
        <taxon>Squamata</taxon>
        <taxon>Bifurcata</taxon>
        <taxon>Unidentata</taxon>
        <taxon>Episquamata</taxon>
        <taxon>Toxicofera</taxon>
        <taxon>Iguania</taxon>
        <taxon>Acrodonta</taxon>
        <taxon>Agamidae</taxon>
        <taxon>Agaminae</taxon>
        <taxon>Phrynocephalus</taxon>
    </lineage>
</organism>
<dbReference type="SMART" id="SM00155">
    <property type="entry name" value="PLDc"/>
    <property type="match status" value="1"/>
</dbReference>
<proteinExistence type="predicted"/>
<comment type="caution">
    <text evidence="3">The sequence shown here is derived from an EMBL/GenBank/DDBJ whole genome shotgun (WGS) entry which is preliminary data.</text>
</comment>
<dbReference type="OrthoDB" id="1923775at2759"/>
<dbReference type="InterPro" id="IPR050874">
    <property type="entry name" value="Diverse_PLD-related"/>
</dbReference>
<keyword evidence="4" id="KW-1185">Reference proteome</keyword>
<reference evidence="3" key="1">
    <citation type="journal article" date="2023" name="DNA Res.">
        <title>Chromosome-level genome assembly of Phrynocephalus forsythii using third-generation DNA sequencing and Hi-C analysis.</title>
        <authorList>
            <person name="Qi Y."/>
            <person name="Zhao W."/>
            <person name="Zhao Y."/>
            <person name="Niu C."/>
            <person name="Cao S."/>
            <person name="Zhang Y."/>
        </authorList>
    </citation>
    <scope>NUCLEOTIDE SEQUENCE</scope>
    <source>
        <tissue evidence="3">Muscle</tissue>
    </source>
</reference>
<accession>A0A9Q0XAN7</accession>
<dbReference type="SUPFAM" id="SSF56024">
    <property type="entry name" value="Phospholipase D/nuclease"/>
    <property type="match status" value="1"/>
</dbReference>
<dbReference type="GO" id="GO:0003824">
    <property type="term" value="F:catalytic activity"/>
    <property type="evidence" value="ECO:0007669"/>
    <property type="project" value="InterPro"/>
</dbReference>
<gene>
    <name evidence="3" type="ORF">JRQ81_009636</name>
</gene>
<dbReference type="PANTHER" id="PTHR10185:SF26">
    <property type="entry name" value="PHOSPHOLIPASE D FAMILY, MEMBER 7"/>
    <property type="match status" value="1"/>
</dbReference>
<dbReference type="Gene3D" id="3.30.870.10">
    <property type="entry name" value="Endonuclease Chain A"/>
    <property type="match status" value="1"/>
</dbReference>
<dbReference type="AlphaFoldDB" id="A0A9Q0XAN7"/>
<evidence type="ECO:0000259" key="2">
    <source>
        <dbReference type="PROSITE" id="PS50035"/>
    </source>
</evidence>
<dbReference type="InterPro" id="IPR025202">
    <property type="entry name" value="PLD-like_dom"/>
</dbReference>
<dbReference type="GO" id="GO:0016042">
    <property type="term" value="P:lipid catabolic process"/>
    <property type="evidence" value="ECO:0007669"/>
    <property type="project" value="UniProtKB-KW"/>
</dbReference>
<dbReference type="InterPro" id="IPR001736">
    <property type="entry name" value="PLipase_D/transphosphatidylase"/>
</dbReference>
<dbReference type="PROSITE" id="PS50035">
    <property type="entry name" value="PLD"/>
    <property type="match status" value="1"/>
</dbReference>
<dbReference type="Pfam" id="PF13091">
    <property type="entry name" value="PLDc_2"/>
    <property type="match status" value="1"/>
</dbReference>
<dbReference type="Proteomes" id="UP001142489">
    <property type="component" value="Unassembled WGS sequence"/>
</dbReference>
<feature type="domain" description="PLD phosphodiesterase" evidence="2">
    <location>
        <begin position="126"/>
        <end position="153"/>
    </location>
</feature>
<protein>
    <recommendedName>
        <fullName evidence="2">PLD phosphodiesterase domain-containing protein</fullName>
    </recommendedName>
</protein>
<dbReference type="PANTHER" id="PTHR10185">
    <property type="entry name" value="PHOSPHOLIPASE D - RELATED"/>
    <property type="match status" value="1"/>
</dbReference>
<dbReference type="EMBL" id="JAPFRF010000019">
    <property type="protein sequence ID" value="KAJ7307601.1"/>
    <property type="molecule type" value="Genomic_DNA"/>
</dbReference>
<evidence type="ECO:0000256" key="1">
    <source>
        <dbReference type="ARBA" id="ARBA00022963"/>
    </source>
</evidence>
<keyword evidence="1" id="KW-0443">Lipid metabolism</keyword>
<evidence type="ECO:0000313" key="3">
    <source>
        <dbReference type="EMBL" id="KAJ7307601.1"/>
    </source>
</evidence>